<evidence type="ECO:0000256" key="2">
    <source>
        <dbReference type="ARBA" id="ARBA00023015"/>
    </source>
</evidence>
<proteinExistence type="inferred from homology"/>
<evidence type="ECO:0000256" key="4">
    <source>
        <dbReference type="ARBA" id="ARBA00023163"/>
    </source>
</evidence>
<dbReference type="InterPro" id="IPR037212">
    <property type="entry name" value="Med7/Med21-like"/>
</dbReference>
<dbReference type="Pfam" id="PF11221">
    <property type="entry name" value="Med21"/>
    <property type="match status" value="1"/>
</dbReference>
<comment type="caution">
    <text evidence="7">The sequence shown here is derived from an EMBL/GenBank/DDBJ whole genome shotgun (WGS) entry which is preliminary data.</text>
</comment>
<evidence type="ECO:0000313" key="7">
    <source>
        <dbReference type="EMBL" id="KAF0742115.1"/>
    </source>
</evidence>
<dbReference type="GO" id="GO:0006357">
    <property type="term" value="P:regulation of transcription by RNA polymerase II"/>
    <property type="evidence" value="ECO:0007669"/>
    <property type="project" value="TreeGrafter"/>
</dbReference>
<dbReference type="PANTHER" id="PTHR13381:SF0">
    <property type="entry name" value="MEDIATOR OF RNA POLYMERASE II TRANSCRIPTION SUBUNIT 21"/>
    <property type="match status" value="1"/>
</dbReference>
<dbReference type="EMBL" id="VJMJ01000030">
    <property type="protein sequence ID" value="KAF0742115.1"/>
    <property type="molecule type" value="Genomic_DNA"/>
</dbReference>
<keyword evidence="4 6" id="KW-0804">Transcription</keyword>
<dbReference type="AlphaFoldDB" id="A0A6G0XP04"/>
<evidence type="ECO:0000256" key="5">
    <source>
        <dbReference type="ARBA" id="ARBA00023242"/>
    </source>
</evidence>
<evidence type="ECO:0000313" key="8">
    <source>
        <dbReference type="Proteomes" id="UP000481153"/>
    </source>
</evidence>
<protein>
    <recommendedName>
        <fullName evidence="6">Mediator of RNA polymerase II transcription subunit 21</fullName>
    </recommendedName>
</protein>
<keyword evidence="3 6" id="KW-0010">Activator</keyword>
<comment type="subcellular location">
    <subcellularLocation>
        <location evidence="1 6">Nucleus</location>
    </subcellularLocation>
</comment>
<dbReference type="Proteomes" id="UP000481153">
    <property type="component" value="Unassembled WGS sequence"/>
</dbReference>
<keyword evidence="5 6" id="KW-0539">Nucleus</keyword>
<keyword evidence="2 6" id="KW-0805">Transcription regulation</keyword>
<dbReference type="Gene3D" id="6.10.280.10">
    <property type="entry name" value="Mediator complex, subunit Med21"/>
    <property type="match status" value="1"/>
</dbReference>
<comment type="function">
    <text evidence="6">Component of the Mediator complex, a coactivator involved in the regulated transcription of nearly all RNA polymerase II-dependent genes. Mediator functions as a bridge to convey information from gene-specific regulatory proteins to the basal RNA polymerase II transcription machinery. Mediator is recruited to promoters by direct interactions with regulatory proteins and serves as a scaffold for the assembly of a functional preinitiation complex with RNA polymerase II and the general transcription factors.</text>
</comment>
<dbReference type="VEuPathDB" id="FungiDB:AeMF1_000199"/>
<reference evidence="7 8" key="1">
    <citation type="submission" date="2019-07" db="EMBL/GenBank/DDBJ databases">
        <title>Genomics analysis of Aphanomyces spp. identifies a new class of oomycete effector associated with host adaptation.</title>
        <authorList>
            <person name="Gaulin E."/>
        </authorList>
    </citation>
    <scope>NUCLEOTIDE SEQUENCE [LARGE SCALE GENOMIC DNA]</scope>
    <source>
        <strain evidence="7 8">ATCC 201684</strain>
    </source>
</reference>
<accession>A0A6G0XP04</accession>
<comment type="subunit">
    <text evidence="6">Component of the Mediator complex.</text>
</comment>
<evidence type="ECO:0000256" key="3">
    <source>
        <dbReference type="ARBA" id="ARBA00023159"/>
    </source>
</evidence>
<sequence>MDKVTELQECVDKMALDMFNALRLLPPLSKKDEKNADEVAEQIERIKGLARDLLLSAERTNEVIDMLPGLGKTEADQLEEMRLLQIASDEEARNLLEAEAEALQWSQRAQESLKVICETRLKRTTSQRIANDTT</sequence>
<keyword evidence="8" id="KW-1185">Reference proteome</keyword>
<organism evidence="7 8">
    <name type="scientific">Aphanomyces euteiches</name>
    <dbReference type="NCBI Taxonomy" id="100861"/>
    <lineage>
        <taxon>Eukaryota</taxon>
        <taxon>Sar</taxon>
        <taxon>Stramenopiles</taxon>
        <taxon>Oomycota</taxon>
        <taxon>Saprolegniomycetes</taxon>
        <taxon>Saprolegniales</taxon>
        <taxon>Verrucalvaceae</taxon>
        <taxon>Aphanomyces</taxon>
    </lineage>
</organism>
<evidence type="ECO:0000256" key="6">
    <source>
        <dbReference type="RuleBase" id="RU366036"/>
    </source>
</evidence>
<name>A0A6G0XP04_9STRA</name>
<dbReference type="InterPro" id="IPR021384">
    <property type="entry name" value="Mediator_Med21"/>
</dbReference>
<evidence type="ECO:0000256" key="1">
    <source>
        <dbReference type="ARBA" id="ARBA00004123"/>
    </source>
</evidence>
<gene>
    <name evidence="7" type="ORF">Ae201684_002787</name>
</gene>
<dbReference type="PANTHER" id="PTHR13381">
    <property type="entry name" value="RNA POLYMERASE II HOLOENZYME COMPONENT SRB7"/>
    <property type="match status" value="1"/>
</dbReference>
<comment type="similarity">
    <text evidence="6">Belongs to the Mediator complex subunit 21 family.</text>
</comment>
<dbReference type="GO" id="GO:0003712">
    <property type="term" value="F:transcription coregulator activity"/>
    <property type="evidence" value="ECO:0007669"/>
    <property type="project" value="TreeGrafter"/>
</dbReference>
<dbReference type="SUPFAM" id="SSF140718">
    <property type="entry name" value="Mediator hinge subcomplex-like"/>
    <property type="match status" value="1"/>
</dbReference>
<dbReference type="GO" id="GO:0016592">
    <property type="term" value="C:mediator complex"/>
    <property type="evidence" value="ECO:0007669"/>
    <property type="project" value="UniProtKB-UniRule"/>
</dbReference>